<reference evidence="2 3" key="1">
    <citation type="submission" date="2018-10" db="EMBL/GenBank/DDBJ databases">
        <title>GWAS and RNA-Seq identify cryptic mechanisms of antimicrobial resistance in Acinetobacter baumannii.</title>
        <authorList>
            <person name="Sahl J.W."/>
        </authorList>
    </citation>
    <scope>NUCLEOTIDE SEQUENCE [LARGE SCALE GENOMIC DNA]</scope>
    <source>
        <strain evidence="2 3">TG41884</strain>
    </source>
</reference>
<dbReference type="EMBL" id="RFEW01000012">
    <property type="protein sequence ID" value="RSO57860.1"/>
    <property type="molecule type" value="Genomic_DNA"/>
</dbReference>
<comment type="caution">
    <text evidence="2">The sequence shown here is derived from an EMBL/GenBank/DDBJ whole genome shotgun (WGS) entry which is preliminary data.</text>
</comment>
<dbReference type="AlphaFoldDB" id="A0A429K1R4"/>
<proteinExistence type="predicted"/>
<gene>
    <name evidence="2" type="ORF">EA752_14670</name>
</gene>
<sequence>MRDYGKVSPHFWTGSTGKNLRQCPDSIVVAMYLMTSPHANMLGLYYMPLLYVAHETGLGMEGAIKGLKWACKAGFCSYDEVSEMVWVHEMARFQVAESLKATDNRCKGIQKDYDSLPTNPFLASFFDKYAEAFCMTNKREGRAVSISENEAPNKPLPSQEQEQEQEQENSLSQAPAQNFEEPDDSWKPNTQHLKTILQKTKYSQRVQEILDMDDFEFHLSNFNAHHETNRYLTDNQKHSKFAQWLLEKFETLETKKAKQAKSTNQNQAQQGGNVNQAFDQKQVTYDENVKPVKLGGNFV</sequence>
<evidence type="ECO:0000256" key="1">
    <source>
        <dbReference type="SAM" id="MobiDB-lite"/>
    </source>
</evidence>
<protein>
    <submittedName>
        <fullName evidence="2">Uncharacterized protein</fullName>
    </submittedName>
</protein>
<evidence type="ECO:0000313" key="2">
    <source>
        <dbReference type="EMBL" id="RSO57860.1"/>
    </source>
</evidence>
<accession>A0A429K1R4</accession>
<name>A0A429K1R4_ACIPI</name>
<organism evidence="2 3">
    <name type="scientific">Acinetobacter pittii</name>
    <name type="common">Acinetobacter genomosp. 3</name>
    <dbReference type="NCBI Taxonomy" id="48296"/>
    <lineage>
        <taxon>Bacteria</taxon>
        <taxon>Pseudomonadati</taxon>
        <taxon>Pseudomonadota</taxon>
        <taxon>Gammaproteobacteria</taxon>
        <taxon>Moraxellales</taxon>
        <taxon>Moraxellaceae</taxon>
        <taxon>Acinetobacter</taxon>
        <taxon>Acinetobacter calcoaceticus/baumannii complex</taxon>
    </lineage>
</organism>
<dbReference type="Proteomes" id="UP000271320">
    <property type="component" value="Unassembled WGS sequence"/>
</dbReference>
<evidence type="ECO:0000313" key="3">
    <source>
        <dbReference type="Proteomes" id="UP000271320"/>
    </source>
</evidence>
<feature type="region of interest" description="Disordered" evidence="1">
    <location>
        <begin position="145"/>
        <end position="189"/>
    </location>
</feature>
<dbReference type="RefSeq" id="WP_057073654.1">
    <property type="nucleotide sequence ID" value="NZ_BKDB01000010.1"/>
</dbReference>